<gene>
    <name evidence="7" type="ORF">QI30_08680</name>
</gene>
<feature type="transmembrane region" description="Helical" evidence="6">
    <location>
        <begin position="156"/>
        <end position="174"/>
    </location>
</feature>
<feature type="transmembrane region" description="Helical" evidence="6">
    <location>
        <begin position="405"/>
        <end position="427"/>
    </location>
</feature>
<feature type="transmembrane region" description="Helical" evidence="6">
    <location>
        <begin position="70"/>
        <end position="90"/>
    </location>
</feature>
<keyword evidence="2" id="KW-1003">Cell membrane</keyword>
<feature type="transmembrane region" description="Helical" evidence="6">
    <location>
        <begin position="250"/>
        <end position="267"/>
    </location>
</feature>
<dbReference type="AlphaFoldDB" id="A0A433RSB0"/>
<dbReference type="EMBL" id="JTFC01000031">
    <property type="protein sequence ID" value="RUS55036.1"/>
    <property type="molecule type" value="Genomic_DNA"/>
</dbReference>
<dbReference type="InterPro" id="IPR018385">
    <property type="entry name" value="C4_dicarb_anaerob_car-like"/>
</dbReference>
<keyword evidence="5 6" id="KW-0472">Membrane</keyword>
<evidence type="ECO:0000313" key="8">
    <source>
        <dbReference type="Proteomes" id="UP000288623"/>
    </source>
</evidence>
<dbReference type="OrthoDB" id="255482at2"/>
<evidence type="ECO:0000256" key="1">
    <source>
        <dbReference type="ARBA" id="ARBA00004651"/>
    </source>
</evidence>
<dbReference type="Proteomes" id="UP000288623">
    <property type="component" value="Unassembled WGS sequence"/>
</dbReference>
<accession>A0A433RSB0</accession>
<evidence type="ECO:0000256" key="6">
    <source>
        <dbReference type="SAM" id="Phobius"/>
    </source>
</evidence>
<keyword evidence="4 6" id="KW-1133">Transmembrane helix</keyword>
<dbReference type="Pfam" id="PF03606">
    <property type="entry name" value="DcuC"/>
    <property type="match status" value="1"/>
</dbReference>
<dbReference type="GO" id="GO:0005886">
    <property type="term" value="C:plasma membrane"/>
    <property type="evidence" value="ECO:0007669"/>
    <property type="project" value="UniProtKB-SubCell"/>
</dbReference>
<dbReference type="InterPro" id="IPR051679">
    <property type="entry name" value="DASS-Related_Transporters"/>
</dbReference>
<keyword evidence="8" id="KW-1185">Reference proteome</keyword>
<protein>
    <submittedName>
        <fullName evidence="7">C4-dicarboxylate ABC transporter permease</fullName>
    </submittedName>
</protein>
<feature type="transmembrane region" description="Helical" evidence="6">
    <location>
        <begin position="194"/>
        <end position="214"/>
    </location>
</feature>
<feature type="transmembrane region" description="Helical" evidence="6">
    <location>
        <begin position="7"/>
        <end position="28"/>
    </location>
</feature>
<dbReference type="RefSeq" id="WP_020189794.1">
    <property type="nucleotide sequence ID" value="NZ_JTFC01000031.1"/>
</dbReference>
<dbReference type="PANTHER" id="PTHR43652:SF2">
    <property type="entry name" value="BASIC AMINO ACID ANTIPORTER YFCC-RELATED"/>
    <property type="match status" value="1"/>
</dbReference>
<evidence type="ECO:0000256" key="5">
    <source>
        <dbReference type="ARBA" id="ARBA00023136"/>
    </source>
</evidence>
<dbReference type="PANTHER" id="PTHR43652">
    <property type="entry name" value="BASIC AMINO ACID ANTIPORTER YFCC-RELATED"/>
    <property type="match status" value="1"/>
</dbReference>
<proteinExistence type="predicted"/>
<feature type="transmembrane region" description="Helical" evidence="6">
    <location>
        <begin position="336"/>
        <end position="358"/>
    </location>
</feature>
<name>A0A433RSB0_9BACL</name>
<feature type="transmembrane region" description="Helical" evidence="6">
    <location>
        <begin position="111"/>
        <end position="129"/>
    </location>
</feature>
<evidence type="ECO:0000256" key="4">
    <source>
        <dbReference type="ARBA" id="ARBA00022989"/>
    </source>
</evidence>
<evidence type="ECO:0000256" key="3">
    <source>
        <dbReference type="ARBA" id="ARBA00022692"/>
    </source>
</evidence>
<sequence>MKKQKSTLNPFVLMVAIIFIMAALTYIMPAGEYERIEENGRTLVNPESYQTVDKHPTDALGLISSFHLGLVKGAEIILFVFLFGGALGMMKKSGAIDAFIHKVASKFGKREMILVPLLVLVFAILGSLIGAAEDALVYIAIVVPLMITLRMDALTGFATVMLGVMATGFASGITNPFNTAIAQTIAELPMYSGMWLRIITFIVFYVITVGYIVWHARKVKKNPELGEYGKFGREEHFEVDLAYKMNPRHLIALLILLANFMLLIYGVMKYQWYISVIGGLFLVTAIMMCAICSVKVSDMGDSFVDGAKDMVSGALIIGFAQAILVISEDARIIDPILHFIVGLIGNLPASINAVGMLFIQMVMNFLVPSGSGQAALTMPIMAPLADMIGVTRQTSVLAFQLGDGISNMIFPTSGVLMAGLAIAGIPYTKWLKWIWPYCIMMTIASIILLLIAQWTNYGPF</sequence>
<reference evidence="7 8" key="1">
    <citation type="submission" date="2014-11" db="EMBL/GenBank/DDBJ databases">
        <title>Genome sequence and analysis of novel Kurthia sp.</title>
        <authorList>
            <person name="Lawson J.N."/>
            <person name="Gonzalez J.E."/>
            <person name="Rinauldi L."/>
            <person name="Xuan Z."/>
            <person name="Firman A."/>
            <person name="Shaddox L."/>
            <person name="Trudeau A."/>
            <person name="Shah S."/>
            <person name="Reiman D."/>
        </authorList>
    </citation>
    <scope>NUCLEOTIDE SEQUENCE [LARGE SCALE GENOMIC DNA]</scope>
    <source>
        <strain evidence="7 8">3B1D</strain>
    </source>
</reference>
<evidence type="ECO:0000256" key="2">
    <source>
        <dbReference type="ARBA" id="ARBA00022475"/>
    </source>
</evidence>
<evidence type="ECO:0000313" key="7">
    <source>
        <dbReference type="EMBL" id="RUS55036.1"/>
    </source>
</evidence>
<organism evidence="7 8">
    <name type="scientific">Candidatus Kurthia intestinigallinarum</name>
    <dbReference type="NCBI Taxonomy" id="1562256"/>
    <lineage>
        <taxon>Bacteria</taxon>
        <taxon>Bacillati</taxon>
        <taxon>Bacillota</taxon>
        <taxon>Bacilli</taxon>
        <taxon>Bacillales</taxon>
        <taxon>Caryophanaceae</taxon>
        <taxon>Kurthia</taxon>
    </lineage>
</organism>
<comment type="subcellular location">
    <subcellularLocation>
        <location evidence="1">Cell membrane</location>
        <topology evidence="1">Multi-pass membrane protein</topology>
    </subcellularLocation>
</comment>
<feature type="transmembrane region" description="Helical" evidence="6">
    <location>
        <begin position="273"/>
        <end position="294"/>
    </location>
</feature>
<feature type="transmembrane region" description="Helical" evidence="6">
    <location>
        <begin position="434"/>
        <end position="454"/>
    </location>
</feature>
<comment type="caution">
    <text evidence="7">The sequence shown here is derived from an EMBL/GenBank/DDBJ whole genome shotgun (WGS) entry which is preliminary data.</text>
</comment>
<feature type="transmembrane region" description="Helical" evidence="6">
    <location>
        <begin position="306"/>
        <end position="324"/>
    </location>
</feature>
<keyword evidence="3 6" id="KW-0812">Transmembrane</keyword>